<dbReference type="SUPFAM" id="SSF47616">
    <property type="entry name" value="GST C-terminal domain-like"/>
    <property type="match status" value="1"/>
</dbReference>
<dbReference type="InterPro" id="IPR004045">
    <property type="entry name" value="Glutathione_S-Trfase_N"/>
</dbReference>
<accession>A0ABT9A1K9</accession>
<evidence type="ECO:0000259" key="2">
    <source>
        <dbReference type="PROSITE" id="PS50405"/>
    </source>
</evidence>
<organism evidence="3 4">
    <name type="scientific">Sphingomonas immobilis</name>
    <dbReference type="NCBI Taxonomy" id="3063997"/>
    <lineage>
        <taxon>Bacteria</taxon>
        <taxon>Pseudomonadati</taxon>
        <taxon>Pseudomonadota</taxon>
        <taxon>Alphaproteobacteria</taxon>
        <taxon>Sphingomonadales</taxon>
        <taxon>Sphingomonadaceae</taxon>
        <taxon>Sphingomonas</taxon>
    </lineage>
</organism>
<dbReference type="Gene3D" id="3.40.30.10">
    <property type="entry name" value="Glutaredoxin"/>
    <property type="match status" value="1"/>
</dbReference>
<proteinExistence type="predicted"/>
<keyword evidence="4" id="KW-1185">Reference proteome</keyword>
<evidence type="ECO:0000313" key="4">
    <source>
        <dbReference type="Proteomes" id="UP001176468"/>
    </source>
</evidence>
<dbReference type="PROSITE" id="PS50405">
    <property type="entry name" value="GST_CTER"/>
    <property type="match status" value="1"/>
</dbReference>
<dbReference type="PANTHER" id="PTHR44051:SF8">
    <property type="entry name" value="GLUTATHIONE S-TRANSFERASE GSTA"/>
    <property type="match status" value="1"/>
</dbReference>
<dbReference type="InterPro" id="IPR040079">
    <property type="entry name" value="Glutathione_S-Trfase"/>
</dbReference>
<sequence>MSDLPHITTFAWVPPFARGFVRDLRARWAFEEVGQAYVVDLIDGPYAKSAQHRRYQPFGQVPTYSDGKVQIFESGAIVLRIAEGSDLLPQDADARLGAIQWLIAALNSVEPFVMQIAVVDVFEADKAWSPMRRPRVIADLEGRLADLEAALGGKTWLDGDAFTVGDLMMISVLGGLRGTDILQAYPRLAAYVARGEARPAHVKAMGDQLALYEGADAPEEMSA</sequence>
<protein>
    <submittedName>
        <fullName evidence="3">Glutathione S-transferase family protein</fullName>
    </submittedName>
</protein>
<dbReference type="CDD" id="cd03207">
    <property type="entry name" value="GST_C_8"/>
    <property type="match status" value="1"/>
</dbReference>
<dbReference type="Pfam" id="PF02798">
    <property type="entry name" value="GST_N"/>
    <property type="match status" value="1"/>
</dbReference>
<dbReference type="InterPro" id="IPR036249">
    <property type="entry name" value="Thioredoxin-like_sf"/>
</dbReference>
<dbReference type="EMBL" id="JAUQSZ010000011">
    <property type="protein sequence ID" value="MDO7843717.1"/>
    <property type="molecule type" value="Genomic_DNA"/>
</dbReference>
<dbReference type="Pfam" id="PF13410">
    <property type="entry name" value="GST_C_2"/>
    <property type="match status" value="1"/>
</dbReference>
<dbReference type="SFLD" id="SFLDS00019">
    <property type="entry name" value="Glutathione_Transferase_(cytos"/>
    <property type="match status" value="1"/>
</dbReference>
<dbReference type="Gene3D" id="1.20.1050.10">
    <property type="match status" value="1"/>
</dbReference>
<dbReference type="CDD" id="cd03046">
    <property type="entry name" value="GST_N_GTT1_like"/>
    <property type="match status" value="1"/>
</dbReference>
<reference evidence="3" key="1">
    <citation type="submission" date="2023-07" db="EMBL/GenBank/DDBJ databases">
        <authorList>
            <person name="Kim M.K."/>
        </authorList>
    </citation>
    <scope>NUCLEOTIDE SEQUENCE</scope>
    <source>
        <strain evidence="3">CA1-15</strain>
    </source>
</reference>
<feature type="domain" description="GST C-terminal" evidence="2">
    <location>
        <begin position="91"/>
        <end position="219"/>
    </location>
</feature>
<dbReference type="PROSITE" id="PS50404">
    <property type="entry name" value="GST_NTER"/>
    <property type="match status" value="1"/>
</dbReference>
<dbReference type="InterPro" id="IPR010987">
    <property type="entry name" value="Glutathione-S-Trfase_C-like"/>
</dbReference>
<dbReference type="SUPFAM" id="SSF52833">
    <property type="entry name" value="Thioredoxin-like"/>
    <property type="match status" value="1"/>
</dbReference>
<name>A0ABT9A1K9_9SPHN</name>
<evidence type="ECO:0000259" key="1">
    <source>
        <dbReference type="PROSITE" id="PS50404"/>
    </source>
</evidence>
<dbReference type="InterPro" id="IPR036282">
    <property type="entry name" value="Glutathione-S-Trfase_C_sf"/>
</dbReference>
<dbReference type="Proteomes" id="UP001176468">
    <property type="component" value="Unassembled WGS sequence"/>
</dbReference>
<evidence type="ECO:0000313" key="3">
    <source>
        <dbReference type="EMBL" id="MDO7843717.1"/>
    </source>
</evidence>
<comment type="caution">
    <text evidence="3">The sequence shown here is derived from an EMBL/GenBank/DDBJ whole genome shotgun (WGS) entry which is preliminary data.</text>
</comment>
<dbReference type="RefSeq" id="WP_304562178.1">
    <property type="nucleotide sequence ID" value="NZ_JAUQSZ010000011.1"/>
</dbReference>
<feature type="domain" description="GST N-terminal" evidence="1">
    <location>
        <begin position="10"/>
        <end position="89"/>
    </location>
</feature>
<gene>
    <name evidence="3" type="ORF">Q5H94_15400</name>
</gene>
<dbReference type="PANTHER" id="PTHR44051">
    <property type="entry name" value="GLUTATHIONE S-TRANSFERASE-RELATED"/>
    <property type="match status" value="1"/>
</dbReference>